<dbReference type="Proteomes" id="UP000568696">
    <property type="component" value="Unassembled WGS sequence"/>
</dbReference>
<dbReference type="Gene3D" id="3.90.245.10">
    <property type="entry name" value="Ribonucleoside hydrolase-like"/>
    <property type="match status" value="1"/>
</dbReference>
<reference evidence="1 2" key="1">
    <citation type="journal article" date="2020" name="Biotechnol. Biofuels">
        <title>New insights from the biogas microbiome by comprehensive genome-resolved metagenomics of nearly 1600 species originating from multiple anaerobic digesters.</title>
        <authorList>
            <person name="Campanaro S."/>
            <person name="Treu L."/>
            <person name="Rodriguez-R L.M."/>
            <person name="Kovalovszki A."/>
            <person name="Ziels R.M."/>
            <person name="Maus I."/>
            <person name="Zhu X."/>
            <person name="Kougias P.G."/>
            <person name="Basile A."/>
            <person name="Luo G."/>
            <person name="Schluter A."/>
            <person name="Konstantinidis K.T."/>
            <person name="Angelidaki I."/>
        </authorList>
    </citation>
    <scope>NUCLEOTIDE SEQUENCE [LARGE SCALE GENOMIC DNA]</scope>
    <source>
        <strain evidence="1">AS23ysBPME_344</strain>
    </source>
</reference>
<dbReference type="InterPro" id="IPR036452">
    <property type="entry name" value="Ribo_hydro-like"/>
</dbReference>
<dbReference type="GO" id="GO:0016799">
    <property type="term" value="F:hydrolase activity, hydrolyzing N-glycosyl compounds"/>
    <property type="evidence" value="ECO:0007669"/>
    <property type="project" value="InterPro"/>
</dbReference>
<accession>A0A7X8MYC4</accession>
<keyword evidence="1" id="KW-0378">Hydrolase</keyword>
<dbReference type="EMBL" id="JAAYSN010000349">
    <property type="protein sequence ID" value="NLP40509.1"/>
    <property type="molecule type" value="Genomic_DNA"/>
</dbReference>
<evidence type="ECO:0000313" key="1">
    <source>
        <dbReference type="EMBL" id="NLP40509.1"/>
    </source>
</evidence>
<feature type="non-terminal residue" evidence="1">
    <location>
        <position position="1"/>
    </location>
</feature>
<evidence type="ECO:0000313" key="2">
    <source>
        <dbReference type="Proteomes" id="UP000568696"/>
    </source>
</evidence>
<proteinExistence type="predicted"/>
<dbReference type="SUPFAM" id="SSF53590">
    <property type="entry name" value="Nucleoside hydrolase"/>
    <property type="match status" value="1"/>
</dbReference>
<sequence length="61" mass="6504">DPSLVECLALPMQVDVAGETRGRTIGDLSRQGPLVKVAVGVDVERFLGAFLSRLTRLAAHT</sequence>
<comment type="caution">
    <text evidence="1">The sequence shown here is derived from an EMBL/GenBank/DDBJ whole genome shotgun (WGS) entry which is preliminary data.</text>
</comment>
<organism evidence="1 2">
    <name type="scientific">Corynebacterium pollutisoli</name>
    <dbReference type="NCBI Taxonomy" id="1610489"/>
    <lineage>
        <taxon>Bacteria</taxon>
        <taxon>Bacillati</taxon>
        <taxon>Actinomycetota</taxon>
        <taxon>Actinomycetes</taxon>
        <taxon>Mycobacteriales</taxon>
        <taxon>Corynebacteriaceae</taxon>
        <taxon>Corynebacterium</taxon>
    </lineage>
</organism>
<protein>
    <submittedName>
        <fullName evidence="1">Nucleoside hydrolase</fullName>
    </submittedName>
</protein>
<gene>
    <name evidence="1" type="ORF">GX356_12505</name>
</gene>
<name>A0A7X8MYC4_9CORY</name>
<dbReference type="AlphaFoldDB" id="A0A7X8MYC4"/>